<sequence length="143" mass="16553">MITIHQFKATKEKYLIMIDVAIMENNLSCKSNLLKEGDLSLFSHSYYSWRIISLLVHNTSSLMIGYDLSIQCYQGKAPYHDRPSYHGKHPIMQVQAIQGRVMLINPSYYKVVWPHKVTLSCKHPLMLDRATLEGYNFSIQGYP</sequence>
<gene>
    <name evidence="1" type="ORF">H5410_001515</name>
</gene>
<evidence type="ECO:0000313" key="1">
    <source>
        <dbReference type="EMBL" id="KAG5629798.1"/>
    </source>
</evidence>
<dbReference type="AlphaFoldDB" id="A0A9J6AZ66"/>
<evidence type="ECO:0000313" key="2">
    <source>
        <dbReference type="Proteomes" id="UP000824120"/>
    </source>
</evidence>
<reference evidence="1 2" key="1">
    <citation type="submission" date="2020-09" db="EMBL/GenBank/DDBJ databases">
        <title>De no assembly of potato wild relative species, Solanum commersonii.</title>
        <authorList>
            <person name="Cho K."/>
        </authorList>
    </citation>
    <scope>NUCLEOTIDE SEQUENCE [LARGE SCALE GENOMIC DNA]</scope>
    <source>
        <strain evidence="1">LZ3.2</strain>
        <tissue evidence="1">Leaf</tissue>
    </source>
</reference>
<proteinExistence type="predicted"/>
<dbReference type="EMBL" id="JACXVP010000001">
    <property type="protein sequence ID" value="KAG5629798.1"/>
    <property type="molecule type" value="Genomic_DNA"/>
</dbReference>
<name>A0A9J6AZ66_SOLCO</name>
<organism evidence="1 2">
    <name type="scientific">Solanum commersonii</name>
    <name type="common">Commerson's wild potato</name>
    <name type="synonym">Commerson's nightshade</name>
    <dbReference type="NCBI Taxonomy" id="4109"/>
    <lineage>
        <taxon>Eukaryota</taxon>
        <taxon>Viridiplantae</taxon>
        <taxon>Streptophyta</taxon>
        <taxon>Embryophyta</taxon>
        <taxon>Tracheophyta</taxon>
        <taxon>Spermatophyta</taxon>
        <taxon>Magnoliopsida</taxon>
        <taxon>eudicotyledons</taxon>
        <taxon>Gunneridae</taxon>
        <taxon>Pentapetalae</taxon>
        <taxon>asterids</taxon>
        <taxon>lamiids</taxon>
        <taxon>Solanales</taxon>
        <taxon>Solanaceae</taxon>
        <taxon>Solanoideae</taxon>
        <taxon>Solaneae</taxon>
        <taxon>Solanum</taxon>
    </lineage>
</organism>
<protein>
    <submittedName>
        <fullName evidence="1">Uncharacterized protein</fullName>
    </submittedName>
</protein>
<keyword evidence="2" id="KW-1185">Reference proteome</keyword>
<dbReference type="Proteomes" id="UP000824120">
    <property type="component" value="Chromosome 1"/>
</dbReference>
<accession>A0A9J6AZ66</accession>
<comment type="caution">
    <text evidence="1">The sequence shown here is derived from an EMBL/GenBank/DDBJ whole genome shotgun (WGS) entry which is preliminary data.</text>
</comment>